<sequence>MAAAELDVAQLATFCSVPQETITTLLDAPTAELVRTLLENISAKAREFNGLTSEKLRLGVELENAVRGAESKSRVLKSSIDKAHRESADLRQKLQAEETARAAVETELENLQDSTSHSTSDISTLKTRIESLESSNRDTLSLLDSKSTAYDSLAQELNAQHQKTIELRREVSSLEQSVQSANAASASAKYHEQGLQQEVESLKRNNDWLDKELKTKSDEFTKYRKEKGLRIAELQRQCDDATSAVEAANRTETTLRRRIEEVSQKADDSFVRIQQMQEEAAKRDQAFKIELDAANRLTELTRNSATTERQRQQDLAAQLESAKVNAAEQLGRLSAELETEHGEREATEAKLAELEVHIEQLQAELSTAQALAQQSQSAHKGVNGYPPGSPAKGASTPSGSPKPKGGLSLTQMYSNYNELKNNLDFEKRRNEQLSSTLDEMVQDLENRQPEIEEMRADHSRLESEISELSSLIDIVSKERDQAVKAAKRSEGRVEAKITEGEVLRQQLRDLSSQVKVFLMEVHLRDQGLGDVDVEGRARLKRIAYGQLDEEAFEGSTDTDRFISSNLVTFRNIGELQEQNTNLLRITRELGERMEHEEAVKKQLEDTRNWDDLQQKYERCKDEVKSLVTQSQSYIRERDMFRRMLSHRGQLPPSSDLNSLFGESLNGDGAPTTPRSAGVMDSVEDPPPAKDLSDYAKLYKDMQAHFDAYRNEAATDRSTLKEQVDNLSRLNGELRSEAARSSSQVILAHERYKMLNENYSLLMNENAELKRRSQYLSESAGKQEMQVQQVAEDLVEAKGTIDSMRNETANLKAEKDFWKTIEKRLTEDNENLLDERTRLNTLNANLQNLLNEREHSDTEGRRRFQTQIDNLERELQTTKAKLSEETEENRRLAQRREYDHEQSQKRIDDLISSLGTIREQLVAANTTKDHLSTRVDELTIELRSAEERVTVLQPAPTPRLNITNGGELQRTSADGEDFGLSKEQELAVQVSELKRDLDLTRTELENVKGQVEQYKAISQASEEELSSLNETQDLYRQECDKLIEEKNNKIKELEQQVRDITAELAATNSELSELHNEQSENGRRLDEQKKIFESDLAKLRDDADRHAAAAQYYQEDLKAQANIAQQAQQNYESELIKHGDAAKALQKVRADYHELSLEVAGIKAEAESARTSLSQSEQSWVESRERYEREVAELKASRENLTAQNNRLHQQLENVTAQISSLSKRVSTDAENSGDDVPASNLETLQEVINYLRREKAIVDVQLELSTQGEKRLKQQLDYAQRQLDDTRLRLNQQMRVEAENQRTSLDHNRLIETINELNTFRESSVTLRAESRQAQAALVTKTKEVEELTARIEPLRVEVLELKNELETKEGENKLLKENSDRWQQRVQNVLQKYDRIDPAELEALKEQVKTLETERDELLSSRRTLQEQAESAATQISQAQDQSNEKIETMRARLTDQFKARSKTLSDRIKERDSALQTAVTEKQELEQRLAGLSGLQQELDTAKAERDAAADKAGVQPATADANAHEGSEDGQVNEGDASKFSQAELQAAQDQIAAAEARANEEASESARLRNQLDASTSRIAALEEQINKLHETINASKAELAQLQITQQQANLQSSRETEEHIKKLREDLAQAQQDAEDFRTAASVNASIANAPTEDGSKPIADQVAEHVEAIRAELEARHNERVKAVDETLQKRTDVMKANLTKKLTEGKSQIRQSLAAEHEQALQAMKTEHEHELERLRVRYKDELEELKRLDKEQQAAQTANGESNVESEGGRPRGPWQPSEAEIRTLAASNDVLRTILRKNVNTQVTKAKEELSARLKEEHEKALTDRIAEVQTKAKSAQEHAVMMEGKKTALQVNLASNKLKIAQFKLDLVDKAAKETPQKAVVEVWTNVKDAKPPMQPANAASPPQQDAAKAQKPPMAITAGQPNPFAQNAAQQKPPTTAKPQPNPFAQNSFQQPPPSTQNQINPFAGATTQQKGREGALQLQPNPFSPSTSQDKPSQAHGQLQQPSGVSAFGRPTPATSPPPASPRGQQSPSQQAQSAQQPTASSNTSQSPNQQAPSSQQTSNSAPKPTQGTANHHPNSGTGPSALRGLQQSGLPMARGGSIRGGASVRGRGSGIPRGSPQAINARGGPGPQAGRGSPTSNLNAGAKQFVPGNKRPRDETQDGHQGGDGSGKRIRGGGDGS</sequence>
<feature type="compositionally biased region" description="Polar residues" evidence="5">
    <location>
        <begin position="1955"/>
        <end position="1982"/>
    </location>
</feature>
<feature type="compositionally biased region" description="Low complexity" evidence="5">
    <location>
        <begin position="1545"/>
        <end position="1560"/>
    </location>
</feature>
<comment type="subcellular location">
    <subcellularLocation>
        <location evidence="1">Nucleus</location>
    </subcellularLocation>
</comment>
<feature type="compositionally biased region" description="Basic and acidic residues" evidence="5">
    <location>
        <begin position="1502"/>
        <end position="1512"/>
    </location>
</feature>
<evidence type="ECO:0000256" key="3">
    <source>
        <dbReference type="ARBA" id="ARBA00023242"/>
    </source>
</evidence>
<feature type="region of interest" description="Disordered" evidence="5">
    <location>
        <begin position="1420"/>
        <end position="1446"/>
    </location>
</feature>
<feature type="coiled-coil region" evidence="4">
    <location>
        <begin position="80"/>
        <end position="114"/>
    </location>
</feature>
<organism evidence="9 10">
    <name type="scientific">Stereocaulon virgatum</name>
    <dbReference type="NCBI Taxonomy" id="373712"/>
    <lineage>
        <taxon>Eukaryota</taxon>
        <taxon>Fungi</taxon>
        <taxon>Dikarya</taxon>
        <taxon>Ascomycota</taxon>
        <taxon>Pezizomycotina</taxon>
        <taxon>Lecanoromycetes</taxon>
        <taxon>OSLEUM clade</taxon>
        <taxon>Lecanoromycetidae</taxon>
        <taxon>Lecanorales</taxon>
        <taxon>Lecanorineae</taxon>
        <taxon>Stereocaulaceae</taxon>
        <taxon>Stereocaulon</taxon>
    </lineage>
</organism>
<feature type="region of interest" description="Disordered" evidence="5">
    <location>
        <begin position="1759"/>
        <end position="1786"/>
    </location>
</feature>
<feature type="coiled-coil region" evidence="4">
    <location>
        <begin position="1810"/>
        <end position="1849"/>
    </location>
</feature>
<evidence type="ECO:0000259" key="8">
    <source>
        <dbReference type="Pfam" id="PF25785"/>
    </source>
</evidence>
<evidence type="ECO:0008006" key="11">
    <source>
        <dbReference type="Google" id="ProtNLM"/>
    </source>
</evidence>
<keyword evidence="2 4" id="KW-0175">Coiled coil</keyword>
<accession>A0ABR4A581</accession>
<feature type="region of interest" description="Disordered" evidence="5">
    <location>
        <begin position="880"/>
        <end position="903"/>
    </location>
</feature>
<feature type="compositionally biased region" description="Polar residues" evidence="5">
    <location>
        <begin position="1762"/>
        <end position="1774"/>
    </location>
</feature>
<keyword evidence="10" id="KW-1185">Reference proteome</keyword>
<feature type="region of interest" description="Disordered" evidence="5">
    <location>
        <begin position="1502"/>
        <end position="1575"/>
    </location>
</feature>
<dbReference type="Proteomes" id="UP001590950">
    <property type="component" value="Unassembled WGS sequence"/>
</dbReference>
<feature type="region of interest" description="Disordered" evidence="5">
    <location>
        <begin position="369"/>
        <end position="409"/>
    </location>
</feature>
<feature type="domain" description="Nucleoprotein TPR/MLP1-2" evidence="6">
    <location>
        <begin position="1086"/>
        <end position="1214"/>
    </location>
</feature>
<dbReference type="Pfam" id="PF25481">
    <property type="entry name" value="Nucleoprot-TPR"/>
    <property type="match status" value="1"/>
</dbReference>
<evidence type="ECO:0000313" key="9">
    <source>
        <dbReference type="EMBL" id="KAL2040985.1"/>
    </source>
</evidence>
<dbReference type="InterPro" id="IPR057974">
    <property type="entry name" value="NUA/TPR/MLP1-2-like_dom"/>
</dbReference>
<feature type="domain" description="Nucleoprotein TPR/MPL1" evidence="7">
    <location>
        <begin position="184"/>
        <end position="261"/>
    </location>
</feature>
<evidence type="ECO:0000256" key="5">
    <source>
        <dbReference type="SAM" id="MobiDB-lite"/>
    </source>
</evidence>
<feature type="compositionally biased region" description="Low complexity" evidence="5">
    <location>
        <begin position="369"/>
        <end position="378"/>
    </location>
</feature>
<feature type="domain" description="NUA/TPR/MLP1-2-like" evidence="8">
    <location>
        <begin position="487"/>
        <end position="598"/>
    </location>
</feature>
<evidence type="ECO:0000256" key="2">
    <source>
        <dbReference type="ARBA" id="ARBA00023054"/>
    </source>
</evidence>
<reference evidence="9 10" key="1">
    <citation type="submission" date="2024-09" db="EMBL/GenBank/DDBJ databases">
        <title>Rethinking Asexuality: The Enigmatic Case of Functional Sexual Genes in Lepraria (Stereocaulaceae).</title>
        <authorList>
            <person name="Doellman M."/>
            <person name="Sun Y."/>
            <person name="Barcenas-Pena A."/>
            <person name="Lumbsch H.T."/>
            <person name="Grewe F."/>
        </authorList>
    </citation>
    <scope>NUCLEOTIDE SEQUENCE [LARGE SCALE GENOMIC DNA]</scope>
    <source>
        <strain evidence="9 10">Mercado 3170</strain>
    </source>
</reference>
<evidence type="ECO:0000313" key="10">
    <source>
        <dbReference type="Proteomes" id="UP001590950"/>
    </source>
</evidence>
<proteinExistence type="predicted"/>
<feature type="region of interest" description="Disordered" evidence="5">
    <location>
        <begin position="1902"/>
        <end position="2191"/>
    </location>
</feature>
<dbReference type="PANTHER" id="PTHR18898">
    <property type="entry name" value="NUCLEOPROTEIN TPR-RELATED"/>
    <property type="match status" value="1"/>
</dbReference>
<feature type="compositionally biased region" description="Polar residues" evidence="5">
    <location>
        <begin position="1991"/>
        <end position="2017"/>
    </location>
</feature>
<feature type="compositionally biased region" description="Polar residues" evidence="5">
    <location>
        <begin position="2077"/>
        <end position="2092"/>
    </location>
</feature>
<feature type="compositionally biased region" description="Low complexity" evidence="5">
    <location>
        <begin position="2107"/>
        <end position="2130"/>
    </location>
</feature>
<evidence type="ECO:0000256" key="1">
    <source>
        <dbReference type="ARBA" id="ARBA00004123"/>
    </source>
</evidence>
<evidence type="ECO:0000259" key="6">
    <source>
        <dbReference type="Pfam" id="PF07926"/>
    </source>
</evidence>
<feature type="compositionally biased region" description="Low complexity" evidence="5">
    <location>
        <begin position="1930"/>
        <end position="1951"/>
    </location>
</feature>
<dbReference type="PANTHER" id="PTHR18898:SF2">
    <property type="entry name" value="NUCLEOPROTEIN TPR"/>
    <property type="match status" value="1"/>
</dbReference>
<feature type="coiled-coil region" evidence="4">
    <location>
        <begin position="989"/>
        <end position="1076"/>
    </location>
</feature>
<feature type="compositionally biased region" description="Low complexity" evidence="5">
    <location>
        <begin position="2035"/>
        <end position="2076"/>
    </location>
</feature>
<protein>
    <recommendedName>
        <fullName evidence="11">Nucleoprotein TPR/MLP1 domain-containing protein</fullName>
    </recommendedName>
</protein>
<feature type="compositionally biased region" description="Polar residues" evidence="5">
    <location>
        <begin position="1422"/>
        <end position="1443"/>
    </location>
</feature>
<dbReference type="EMBL" id="JBEFKJ010000019">
    <property type="protein sequence ID" value="KAL2040985.1"/>
    <property type="molecule type" value="Genomic_DNA"/>
</dbReference>
<evidence type="ECO:0000259" key="7">
    <source>
        <dbReference type="Pfam" id="PF25481"/>
    </source>
</evidence>
<feature type="coiled-coil region" evidence="4">
    <location>
        <begin position="409"/>
        <end position="471"/>
    </location>
</feature>
<comment type="caution">
    <text evidence="9">The sequence shown here is derived from an EMBL/GenBank/DDBJ whole genome shotgun (WGS) entry which is preliminary data.</text>
</comment>
<dbReference type="InterPro" id="IPR012929">
    <property type="entry name" value="Nucleoprot-TPR/MLP1-2_dom"/>
</dbReference>
<feature type="region of interest" description="Disordered" evidence="5">
    <location>
        <begin position="647"/>
        <end position="687"/>
    </location>
</feature>
<dbReference type="InterPro" id="IPR057577">
    <property type="entry name" value="Nucleoprot-TPR/MLP1_dom"/>
</dbReference>
<evidence type="ECO:0000256" key="4">
    <source>
        <dbReference type="SAM" id="Coils"/>
    </source>
</evidence>
<name>A0ABR4A581_9LECA</name>
<feature type="compositionally biased region" description="Basic and acidic residues" evidence="5">
    <location>
        <begin position="1561"/>
        <end position="1571"/>
    </location>
</feature>
<gene>
    <name evidence="9" type="ORF">N7G274_006443</name>
</gene>
<feature type="coiled-coil region" evidence="4">
    <location>
        <begin position="1113"/>
        <end position="1224"/>
    </location>
</feature>
<dbReference type="Gene3D" id="1.10.287.1490">
    <property type="match status" value="1"/>
</dbReference>
<dbReference type="Pfam" id="PF25785">
    <property type="entry name" value="TPR"/>
    <property type="match status" value="1"/>
</dbReference>
<keyword evidence="3" id="KW-0539">Nucleus</keyword>
<dbReference type="Pfam" id="PF07926">
    <property type="entry name" value="TPR_MLP1_2"/>
    <property type="match status" value="1"/>
</dbReference>